<reference evidence="1" key="3">
    <citation type="submission" date="2022-06" db="UniProtKB">
        <authorList>
            <consortium name="EnsemblPlants"/>
        </authorList>
    </citation>
    <scope>IDENTIFICATION</scope>
</reference>
<name>A0A8R7V3C0_TRIUA</name>
<reference evidence="1" key="2">
    <citation type="submission" date="2018-03" db="EMBL/GenBank/DDBJ databases">
        <title>The Triticum urartu genome reveals the dynamic nature of wheat genome evolution.</title>
        <authorList>
            <person name="Ling H."/>
            <person name="Ma B."/>
            <person name="Shi X."/>
            <person name="Liu H."/>
            <person name="Dong L."/>
            <person name="Sun H."/>
            <person name="Cao Y."/>
            <person name="Gao Q."/>
            <person name="Zheng S."/>
            <person name="Li Y."/>
            <person name="Yu Y."/>
            <person name="Du H."/>
            <person name="Qi M."/>
            <person name="Li Y."/>
            <person name="Yu H."/>
            <person name="Cui Y."/>
            <person name="Wang N."/>
            <person name="Chen C."/>
            <person name="Wu H."/>
            <person name="Zhao Y."/>
            <person name="Zhang J."/>
            <person name="Li Y."/>
            <person name="Zhou W."/>
            <person name="Zhang B."/>
            <person name="Hu W."/>
            <person name="Eijk M."/>
            <person name="Tang J."/>
            <person name="Witsenboer H."/>
            <person name="Zhao S."/>
            <person name="Li Z."/>
            <person name="Zhang A."/>
            <person name="Wang D."/>
            <person name="Liang C."/>
        </authorList>
    </citation>
    <scope>NUCLEOTIDE SEQUENCE [LARGE SCALE GENOMIC DNA]</scope>
    <source>
        <strain evidence="1">cv. G1812</strain>
    </source>
</reference>
<dbReference type="Proteomes" id="UP000015106">
    <property type="component" value="Chromosome 7"/>
</dbReference>
<accession>A0A8R7V3C0</accession>
<evidence type="ECO:0000313" key="1">
    <source>
        <dbReference type="EnsemblPlants" id="TuG1812G0700001898.01.T01.cds323230"/>
    </source>
</evidence>
<proteinExistence type="predicted"/>
<keyword evidence="2" id="KW-1185">Reference proteome</keyword>
<dbReference type="Pfam" id="PF07893">
    <property type="entry name" value="DUF1668"/>
    <property type="match status" value="1"/>
</dbReference>
<protein>
    <submittedName>
        <fullName evidence="1">Uncharacterized protein</fullName>
    </submittedName>
</protein>
<dbReference type="PANTHER" id="PTHR33085:SF47">
    <property type="entry name" value="OS02G0513400 PROTEIN"/>
    <property type="match status" value="1"/>
</dbReference>
<dbReference type="EnsemblPlants" id="TuG1812G0700001898.01.T01">
    <property type="protein sequence ID" value="TuG1812G0700001898.01.T01.cds323230"/>
    <property type="gene ID" value="TuG1812G0700001898.01"/>
</dbReference>
<dbReference type="InterPro" id="IPR012871">
    <property type="entry name" value="DUF1668_ORYSA"/>
</dbReference>
<sequence length="148" mass="16672">AWRELGDWVLPFKGQAHFDAGLDAWVGIHREGDGRVCCCPVASRSAAAGRPPGCRVLREKLFLRNGEKAYQNGGRHLKATLTCMGRGSFCLVENVLRRKGGRDSVLRVTLFSLKYDHMGELRTKVRPRIRSYAVSKNNHTFSHAAFWM</sequence>
<dbReference type="AlphaFoldDB" id="A0A8R7V3C0"/>
<organism evidence="1 2">
    <name type="scientific">Triticum urartu</name>
    <name type="common">Red wild einkorn</name>
    <name type="synonym">Crithodium urartu</name>
    <dbReference type="NCBI Taxonomy" id="4572"/>
    <lineage>
        <taxon>Eukaryota</taxon>
        <taxon>Viridiplantae</taxon>
        <taxon>Streptophyta</taxon>
        <taxon>Embryophyta</taxon>
        <taxon>Tracheophyta</taxon>
        <taxon>Spermatophyta</taxon>
        <taxon>Magnoliopsida</taxon>
        <taxon>Liliopsida</taxon>
        <taxon>Poales</taxon>
        <taxon>Poaceae</taxon>
        <taxon>BOP clade</taxon>
        <taxon>Pooideae</taxon>
        <taxon>Triticodae</taxon>
        <taxon>Triticeae</taxon>
        <taxon>Triticinae</taxon>
        <taxon>Triticum</taxon>
    </lineage>
</organism>
<dbReference type="PANTHER" id="PTHR33085">
    <property type="entry name" value="OS12G0113100 PROTEIN-RELATED"/>
    <property type="match status" value="1"/>
</dbReference>
<dbReference type="Gramene" id="TuG1812G0700001898.01.T01">
    <property type="protein sequence ID" value="TuG1812G0700001898.01.T01.cds323230"/>
    <property type="gene ID" value="TuG1812G0700001898.01"/>
</dbReference>
<evidence type="ECO:0000313" key="2">
    <source>
        <dbReference type="Proteomes" id="UP000015106"/>
    </source>
</evidence>
<reference evidence="2" key="1">
    <citation type="journal article" date="2013" name="Nature">
        <title>Draft genome of the wheat A-genome progenitor Triticum urartu.</title>
        <authorList>
            <person name="Ling H.Q."/>
            <person name="Zhao S."/>
            <person name="Liu D."/>
            <person name="Wang J."/>
            <person name="Sun H."/>
            <person name="Zhang C."/>
            <person name="Fan H."/>
            <person name="Li D."/>
            <person name="Dong L."/>
            <person name="Tao Y."/>
            <person name="Gao C."/>
            <person name="Wu H."/>
            <person name="Li Y."/>
            <person name="Cui Y."/>
            <person name="Guo X."/>
            <person name="Zheng S."/>
            <person name="Wang B."/>
            <person name="Yu K."/>
            <person name="Liang Q."/>
            <person name="Yang W."/>
            <person name="Lou X."/>
            <person name="Chen J."/>
            <person name="Feng M."/>
            <person name="Jian J."/>
            <person name="Zhang X."/>
            <person name="Luo G."/>
            <person name="Jiang Y."/>
            <person name="Liu J."/>
            <person name="Wang Z."/>
            <person name="Sha Y."/>
            <person name="Zhang B."/>
            <person name="Wu H."/>
            <person name="Tang D."/>
            <person name="Shen Q."/>
            <person name="Xue P."/>
            <person name="Zou S."/>
            <person name="Wang X."/>
            <person name="Liu X."/>
            <person name="Wang F."/>
            <person name="Yang Y."/>
            <person name="An X."/>
            <person name="Dong Z."/>
            <person name="Zhang K."/>
            <person name="Zhang X."/>
            <person name="Luo M.C."/>
            <person name="Dvorak J."/>
            <person name="Tong Y."/>
            <person name="Wang J."/>
            <person name="Yang H."/>
            <person name="Li Z."/>
            <person name="Wang D."/>
            <person name="Zhang A."/>
            <person name="Wang J."/>
        </authorList>
    </citation>
    <scope>NUCLEOTIDE SEQUENCE</scope>
    <source>
        <strain evidence="2">cv. G1812</strain>
    </source>
</reference>